<evidence type="ECO:0000256" key="7">
    <source>
        <dbReference type="ARBA" id="ARBA00023136"/>
    </source>
</evidence>
<evidence type="ECO:0000256" key="5">
    <source>
        <dbReference type="ARBA" id="ARBA00022989"/>
    </source>
</evidence>
<evidence type="ECO:0000256" key="6">
    <source>
        <dbReference type="ARBA" id="ARBA00023065"/>
    </source>
</evidence>
<dbReference type="GO" id="GO:0012505">
    <property type="term" value="C:endomembrane system"/>
    <property type="evidence" value="ECO:0007669"/>
    <property type="project" value="UniProtKB-SubCell"/>
</dbReference>
<dbReference type="Proteomes" id="UP000789739">
    <property type="component" value="Unassembled WGS sequence"/>
</dbReference>
<evidence type="ECO:0000256" key="1">
    <source>
        <dbReference type="ARBA" id="ARBA00004308"/>
    </source>
</evidence>
<evidence type="ECO:0000256" key="9">
    <source>
        <dbReference type="ARBA" id="ARBA00023303"/>
    </source>
</evidence>
<sequence length="364" mass="40976">MKLLKNLLQYETFKMVKVKDKRLGLLYRVFQMTIFAYILYTIIANQGYLRKEAPVEGAVRISLQAPSTLTAPAYCNKLLPCVYWGANEIQYPPDGAGVAFVTTRAIVRRYVPPTGCNFLTPSTPTDPCIFNENMSPTQTITNESYIGDIEDYTLMIEHSIRGRATSIALRNGIMDGKLMFSDGKTVFKEWTSATRMKDNPNADGDIIKVSELLQAAGADLEAPSTAPGAKSGEQYRSSGIVIVIVIEYRNVKLKKDKFSYKYLPRVIDGNEYKAVESLYQADGSYILKERHGIRFVFEQHGEIGEFSLISLLENLVAALALFKVATVLVEILMLEFLPEKDIYEEAKFEVTNDLDELRKRSSNH</sequence>
<organism evidence="11 12">
    <name type="scientific">Paraglomus brasilianum</name>
    <dbReference type="NCBI Taxonomy" id="144538"/>
    <lineage>
        <taxon>Eukaryota</taxon>
        <taxon>Fungi</taxon>
        <taxon>Fungi incertae sedis</taxon>
        <taxon>Mucoromycota</taxon>
        <taxon>Glomeromycotina</taxon>
        <taxon>Glomeromycetes</taxon>
        <taxon>Paraglomerales</taxon>
        <taxon>Paraglomeraceae</taxon>
        <taxon>Paraglomus</taxon>
    </lineage>
</organism>
<keyword evidence="5 10" id="KW-1133">Transmembrane helix</keyword>
<keyword evidence="6" id="KW-0406">Ion transport</keyword>
<evidence type="ECO:0000256" key="10">
    <source>
        <dbReference type="SAM" id="Phobius"/>
    </source>
</evidence>
<protein>
    <submittedName>
        <fullName evidence="11">10277_t:CDS:1</fullName>
    </submittedName>
</protein>
<comment type="caution">
    <text evidence="11">The sequence shown here is derived from an EMBL/GenBank/DDBJ whole genome shotgun (WGS) entry which is preliminary data.</text>
</comment>
<dbReference type="GO" id="GO:0070588">
    <property type="term" value="P:calcium ion transmembrane transport"/>
    <property type="evidence" value="ECO:0007669"/>
    <property type="project" value="TreeGrafter"/>
</dbReference>
<keyword evidence="8" id="KW-1071">Ligand-gated ion channel</keyword>
<evidence type="ECO:0000256" key="4">
    <source>
        <dbReference type="ARBA" id="ARBA00022692"/>
    </source>
</evidence>
<evidence type="ECO:0000256" key="3">
    <source>
        <dbReference type="ARBA" id="ARBA00022448"/>
    </source>
</evidence>
<keyword evidence="7 10" id="KW-0472">Membrane</keyword>
<dbReference type="Pfam" id="PF00864">
    <property type="entry name" value="P2X_receptor"/>
    <property type="match status" value="2"/>
</dbReference>
<dbReference type="GO" id="GO:0015267">
    <property type="term" value="F:channel activity"/>
    <property type="evidence" value="ECO:0007669"/>
    <property type="project" value="UniProtKB-ARBA"/>
</dbReference>
<keyword evidence="4 10" id="KW-0812">Transmembrane</keyword>
<keyword evidence="9" id="KW-0407">Ion channel</keyword>
<evidence type="ECO:0000256" key="8">
    <source>
        <dbReference type="ARBA" id="ARBA00023286"/>
    </source>
</evidence>
<reference evidence="11" key="1">
    <citation type="submission" date="2021-06" db="EMBL/GenBank/DDBJ databases">
        <authorList>
            <person name="Kallberg Y."/>
            <person name="Tangrot J."/>
            <person name="Rosling A."/>
        </authorList>
    </citation>
    <scope>NUCLEOTIDE SEQUENCE</scope>
    <source>
        <strain evidence="11">BR232B</strain>
    </source>
</reference>
<keyword evidence="3" id="KW-0813">Transport</keyword>
<dbReference type="EMBL" id="CAJVPI010000107">
    <property type="protein sequence ID" value="CAG8481257.1"/>
    <property type="molecule type" value="Genomic_DNA"/>
</dbReference>
<feature type="transmembrane region" description="Helical" evidence="10">
    <location>
        <begin position="25"/>
        <end position="43"/>
    </location>
</feature>
<accession>A0A9N8WE60</accession>
<proteinExistence type="inferred from homology"/>
<dbReference type="PANTHER" id="PTHR10125">
    <property type="entry name" value="P2X PURINOCEPTOR"/>
    <property type="match status" value="1"/>
</dbReference>
<name>A0A9N8WE60_9GLOM</name>
<comment type="similarity">
    <text evidence="2">Belongs to the P2X receptor family.</text>
</comment>
<dbReference type="AlphaFoldDB" id="A0A9N8WE60"/>
<dbReference type="Gene3D" id="1.10.287.940">
    <property type="entry name" value="atp-gated p2x4 ion channel"/>
    <property type="match status" value="2"/>
</dbReference>
<evidence type="ECO:0000256" key="2">
    <source>
        <dbReference type="ARBA" id="ARBA00009848"/>
    </source>
</evidence>
<dbReference type="GO" id="GO:0016020">
    <property type="term" value="C:membrane"/>
    <property type="evidence" value="ECO:0007669"/>
    <property type="project" value="TreeGrafter"/>
</dbReference>
<dbReference type="OrthoDB" id="494673at2759"/>
<evidence type="ECO:0000313" key="12">
    <source>
        <dbReference type="Proteomes" id="UP000789739"/>
    </source>
</evidence>
<gene>
    <name evidence="11" type="ORF">PBRASI_LOCUS1594</name>
</gene>
<comment type="subcellular location">
    <subcellularLocation>
        <location evidence="1">Endomembrane system</location>
    </subcellularLocation>
</comment>
<dbReference type="InterPro" id="IPR059116">
    <property type="entry name" value="P2X_receptor"/>
</dbReference>
<keyword evidence="12" id="KW-1185">Reference proteome</keyword>
<dbReference type="PANTHER" id="PTHR10125:SF31">
    <property type="entry name" value="P2X RECEPTOR E"/>
    <property type="match status" value="1"/>
</dbReference>
<dbReference type="GO" id="GO:0007165">
    <property type="term" value="P:signal transduction"/>
    <property type="evidence" value="ECO:0007669"/>
    <property type="project" value="UniProtKB-ARBA"/>
</dbReference>
<evidence type="ECO:0000313" key="11">
    <source>
        <dbReference type="EMBL" id="CAG8481257.1"/>
    </source>
</evidence>